<evidence type="ECO:0000256" key="1">
    <source>
        <dbReference type="SAM" id="Phobius"/>
    </source>
</evidence>
<keyword evidence="1" id="KW-0472">Membrane</keyword>
<reference evidence="2 3" key="1">
    <citation type="submission" date="2024-03" db="EMBL/GenBank/DDBJ databases">
        <title>Mouse gut bacterial collection (mGBC) of GemPharmatech.</title>
        <authorList>
            <person name="He Y."/>
            <person name="Dong L."/>
            <person name="Wu D."/>
            <person name="Gao X."/>
            <person name="Lin Z."/>
        </authorList>
    </citation>
    <scope>NUCLEOTIDE SEQUENCE [LARGE SCALE GENOMIC DNA]</scope>
    <source>
        <strain evidence="2 3">15-30</strain>
    </source>
</reference>
<feature type="transmembrane region" description="Helical" evidence="1">
    <location>
        <begin position="27"/>
        <end position="48"/>
    </location>
</feature>
<sequence>MFITKLNKRDWFRLYSYLWKTNCTSRLLRYFINTAFWFITFLAIFAFYSKPITSQNFFEVIGKLVIDLSIIPFWYCFFFGGQVIRISPQILVIFETKPTPELRTLLKEDFKAQGIKSVPRYAYGIFTPPAGKKWDLLLFADYCVLYIHTFAKIRGKRRNYQIILPLKRSDIDDEATFFKRLEPVCQRKIDLSDIKLQRQNFF</sequence>
<dbReference type="Proteomes" id="UP001565236">
    <property type="component" value="Unassembled WGS sequence"/>
</dbReference>
<dbReference type="EMBL" id="JBCLUF010000016">
    <property type="protein sequence ID" value="MEY8662364.1"/>
    <property type="molecule type" value="Genomic_DNA"/>
</dbReference>
<keyword evidence="1" id="KW-1133">Transmembrane helix</keyword>
<accession>A0ABV4DPG3</accession>
<keyword evidence="3" id="KW-1185">Reference proteome</keyword>
<organism evidence="2 3">
    <name type="scientific">Ligilactobacillus faecis</name>
    <dbReference type="NCBI Taxonomy" id="762833"/>
    <lineage>
        <taxon>Bacteria</taxon>
        <taxon>Bacillati</taxon>
        <taxon>Bacillota</taxon>
        <taxon>Bacilli</taxon>
        <taxon>Lactobacillales</taxon>
        <taxon>Lactobacillaceae</taxon>
        <taxon>Ligilactobacillus</taxon>
    </lineage>
</organism>
<name>A0ABV4DPG3_9LACO</name>
<gene>
    <name evidence="2" type="ORF">AALT52_05620</name>
</gene>
<feature type="transmembrane region" description="Helical" evidence="1">
    <location>
        <begin position="60"/>
        <end position="80"/>
    </location>
</feature>
<comment type="caution">
    <text evidence="2">The sequence shown here is derived from an EMBL/GenBank/DDBJ whole genome shotgun (WGS) entry which is preliminary data.</text>
</comment>
<evidence type="ECO:0000313" key="2">
    <source>
        <dbReference type="EMBL" id="MEY8662364.1"/>
    </source>
</evidence>
<protein>
    <submittedName>
        <fullName evidence="2">Uncharacterized protein</fullName>
    </submittedName>
</protein>
<evidence type="ECO:0000313" key="3">
    <source>
        <dbReference type="Proteomes" id="UP001565236"/>
    </source>
</evidence>
<keyword evidence="1" id="KW-0812">Transmembrane</keyword>
<proteinExistence type="predicted"/>
<dbReference type="RefSeq" id="WP_369941855.1">
    <property type="nucleotide sequence ID" value="NZ_JBCLUF010000016.1"/>
</dbReference>